<dbReference type="GO" id="GO:0006508">
    <property type="term" value="P:proteolysis"/>
    <property type="evidence" value="ECO:0007669"/>
    <property type="project" value="UniProtKB-KW"/>
</dbReference>
<dbReference type="PANTHER" id="PTHR12473:SF8">
    <property type="entry name" value="UBIQUITIN CARBOXYL-TERMINAL HYDROLASE MINDY-4-RELATED"/>
    <property type="match status" value="1"/>
</dbReference>
<keyword evidence="2" id="KW-0833">Ubl conjugation pathway</keyword>
<dbReference type="GO" id="GO:1990380">
    <property type="term" value="F:K48-linked deubiquitinase activity"/>
    <property type="evidence" value="ECO:0007669"/>
    <property type="project" value="UniProtKB-UniRule"/>
</dbReference>
<keyword evidence="2" id="KW-0788">Thiol protease</keyword>
<dbReference type="PANTHER" id="PTHR12473">
    <property type="entry name" value="UBIQUITIN CARBOXYL-TERMINAL HYDROLASE MINDY-4-RELATED"/>
    <property type="match status" value="1"/>
</dbReference>
<comment type="similarity">
    <text evidence="1 2">Belongs to the MINDY deubiquitinase family. FAM188 subfamily.</text>
</comment>
<dbReference type="EMBL" id="CAJPVJ010034417">
    <property type="protein sequence ID" value="CAG2180919.1"/>
    <property type="molecule type" value="Genomic_DNA"/>
</dbReference>
<feature type="non-terminal residue" evidence="4">
    <location>
        <position position="149"/>
    </location>
</feature>
<comment type="function">
    <text evidence="2">Hydrolase that can remove 'Lys-48'-linked conjugated ubiquitin from proteins.</text>
</comment>
<accession>A0A7R9MR84</accession>
<dbReference type="InterPro" id="IPR039785">
    <property type="entry name" value="MINY3/4"/>
</dbReference>
<name>A0A7R9MR84_9ACAR</name>
<evidence type="ECO:0000256" key="2">
    <source>
        <dbReference type="RuleBase" id="RU367088"/>
    </source>
</evidence>
<dbReference type="GO" id="GO:0004843">
    <property type="term" value="F:cysteine-type deubiquitinase activity"/>
    <property type="evidence" value="ECO:0007669"/>
    <property type="project" value="UniProtKB-UniRule"/>
</dbReference>
<proteinExistence type="inferred from homology"/>
<keyword evidence="2" id="KW-0378">Hydrolase</keyword>
<protein>
    <recommendedName>
        <fullName evidence="2">Ubiquitin carboxyl-terminal hydrolase MINDY</fullName>
        <ecNumber evidence="2">3.4.19.12</ecNumber>
    </recommendedName>
</protein>
<keyword evidence="2" id="KW-0645">Protease</keyword>
<organism evidence="4">
    <name type="scientific">Oppiella nova</name>
    <dbReference type="NCBI Taxonomy" id="334625"/>
    <lineage>
        <taxon>Eukaryota</taxon>
        <taxon>Metazoa</taxon>
        <taxon>Ecdysozoa</taxon>
        <taxon>Arthropoda</taxon>
        <taxon>Chelicerata</taxon>
        <taxon>Arachnida</taxon>
        <taxon>Acari</taxon>
        <taxon>Acariformes</taxon>
        <taxon>Sarcoptiformes</taxon>
        <taxon>Oribatida</taxon>
        <taxon>Brachypylina</taxon>
        <taxon>Oppioidea</taxon>
        <taxon>Oppiidae</taxon>
        <taxon>Oppiella</taxon>
    </lineage>
</organism>
<dbReference type="Pfam" id="PF13898">
    <property type="entry name" value="MINDY-3_4_CD"/>
    <property type="match status" value="1"/>
</dbReference>
<dbReference type="AlphaFoldDB" id="A0A7R9MR84"/>
<dbReference type="EC" id="3.4.19.12" evidence="2"/>
<feature type="domain" description="Deubiquitinating enzyme MINDY-3/4 conserved" evidence="3">
    <location>
        <begin position="66"/>
        <end position="149"/>
    </location>
</feature>
<dbReference type="InterPro" id="IPR025257">
    <property type="entry name" value="MINDY-3/4_CD"/>
</dbReference>
<dbReference type="Proteomes" id="UP000728032">
    <property type="component" value="Unassembled WGS sequence"/>
</dbReference>
<gene>
    <name evidence="4" type="ORF">ONB1V03_LOCUS20340</name>
</gene>
<dbReference type="GO" id="GO:0071108">
    <property type="term" value="P:protein K48-linked deubiquitination"/>
    <property type="evidence" value="ECO:0007669"/>
    <property type="project" value="InterPro"/>
</dbReference>
<dbReference type="OrthoDB" id="6431771at2759"/>
<keyword evidence="5" id="KW-1185">Reference proteome</keyword>
<evidence type="ECO:0000256" key="1">
    <source>
        <dbReference type="ARBA" id="ARBA00011074"/>
    </source>
</evidence>
<evidence type="ECO:0000313" key="5">
    <source>
        <dbReference type="Proteomes" id="UP000728032"/>
    </source>
</evidence>
<comment type="catalytic activity">
    <reaction evidence="2">
        <text>Thiol-dependent hydrolysis of ester, thioester, amide, peptide and isopeptide bonds formed by the C-terminal Gly of ubiquitin (a 76-residue protein attached to proteins as an intracellular targeting signal).</text>
        <dbReference type="EC" id="3.4.19.12"/>
    </reaction>
</comment>
<reference evidence="4" key="1">
    <citation type="submission" date="2020-11" db="EMBL/GenBank/DDBJ databases">
        <authorList>
            <person name="Tran Van P."/>
        </authorList>
    </citation>
    <scope>NUCLEOTIDE SEQUENCE</scope>
</reference>
<evidence type="ECO:0000313" key="4">
    <source>
        <dbReference type="EMBL" id="CAD7663782.1"/>
    </source>
</evidence>
<evidence type="ECO:0000259" key="3">
    <source>
        <dbReference type="Pfam" id="PF13898"/>
    </source>
</evidence>
<sequence length="149" mass="16379">MSTNGFFCDNDLRVEDFDDEETAGCRGPAPLVARGVGGRPLTGEEATVSARIGVSFLKSFSPKSLKELVFGSNPLSEEWRQQYLEFSPNVFYGLVQRKGGPCGVLAAIQAHLLVRLFFCETDADVRQCLAKAMADILWRAGDRKRAFVA</sequence>
<dbReference type="EMBL" id="OC949242">
    <property type="protein sequence ID" value="CAD7663782.1"/>
    <property type="molecule type" value="Genomic_DNA"/>
</dbReference>